<organism evidence="1">
    <name type="scientific">Treponema denticola OTK</name>
    <dbReference type="NCBI Taxonomy" id="999434"/>
    <lineage>
        <taxon>Bacteria</taxon>
        <taxon>Pseudomonadati</taxon>
        <taxon>Spirochaetota</taxon>
        <taxon>Spirochaetia</taxon>
        <taxon>Spirochaetales</taxon>
        <taxon>Treponemataceae</taxon>
        <taxon>Treponema</taxon>
    </lineage>
</organism>
<protein>
    <submittedName>
        <fullName evidence="1">Uncharacterized protein</fullName>
    </submittedName>
</protein>
<sequence>MTEGEYFITNLIKNNMIQLFDINGKEMEFDFQRHICHSIADISLKIGNKKDRIRFSIYSALYLAKVWKVHIEKSQYKKKFILLVQVENEWILGKRNSAPPYVILNTFAKDKIYNYSIFSRMYNEDFISNYNLDEILKDINYEVFMSINGDIRIILFYK</sequence>
<accession>A0A0F6MT84</accession>
<dbReference type="Proteomes" id="UP000011701">
    <property type="component" value="Chromosome"/>
</dbReference>
<proteinExistence type="predicted"/>
<comment type="caution">
    <text evidence="1">The sequence shown here is derived from an EMBL/GenBank/DDBJ whole genome shotgun (WGS) entry which is preliminary data.</text>
</comment>
<name>A0A0F6MT84_TREDN</name>
<dbReference type="AlphaFoldDB" id="A0A0F6MT84"/>
<evidence type="ECO:0000313" key="1">
    <source>
        <dbReference type="EMBL" id="EMB24774.1"/>
    </source>
</evidence>
<reference evidence="1" key="1">
    <citation type="submission" date="2012-01" db="EMBL/GenBank/DDBJ databases">
        <title>The Genome Sequence of Treponema denticola OTK.</title>
        <authorList>
            <consortium name="The Broad Institute Genome Sequencing Platform"/>
            <person name="Earl A."/>
            <person name="Ward D."/>
            <person name="Feldgarden M."/>
            <person name="Gevers D."/>
            <person name="Blanton J.M."/>
            <person name="Fenno C.J."/>
            <person name="Baranova O.V."/>
            <person name="Mathney J."/>
            <person name="Dewhirst F.E."/>
            <person name="Izard J."/>
            <person name="Young S.K."/>
            <person name="Zeng Q."/>
            <person name="Gargeya S."/>
            <person name="Fitzgerald M."/>
            <person name="Haas B."/>
            <person name="Abouelleil A."/>
            <person name="Alvarado L."/>
            <person name="Arachchi H.M."/>
            <person name="Berlin A."/>
            <person name="Chapman S.B."/>
            <person name="Gearin G."/>
            <person name="Goldberg J."/>
            <person name="Griggs A."/>
            <person name="Gujja S."/>
            <person name="Hansen M."/>
            <person name="Heiman D."/>
            <person name="Howarth C."/>
            <person name="Larimer J."/>
            <person name="Lui A."/>
            <person name="MacDonald P.J.P."/>
            <person name="McCowen C."/>
            <person name="Montmayeur A."/>
            <person name="Murphy C."/>
            <person name="Neiman D."/>
            <person name="Pearson M."/>
            <person name="Priest M."/>
            <person name="Roberts A."/>
            <person name="Saif S."/>
            <person name="Shea T."/>
            <person name="Sisk P."/>
            <person name="Stolte C."/>
            <person name="Sykes S."/>
            <person name="Wortman J."/>
            <person name="Nusbaum C."/>
            <person name="Birren B."/>
        </authorList>
    </citation>
    <scope>NUCLEOTIDE SEQUENCE [LARGE SCALE GENOMIC DNA]</scope>
    <source>
        <strain evidence="1">OTK</strain>
    </source>
</reference>
<dbReference type="EMBL" id="AGDY01000001">
    <property type="protein sequence ID" value="EMB24774.1"/>
    <property type="molecule type" value="Genomic_DNA"/>
</dbReference>
<dbReference type="HOGENOM" id="CLU_1668635_0_0_12"/>
<dbReference type="RefSeq" id="WP_002689935.1">
    <property type="nucleotide sequence ID" value="NZ_CM001797.1"/>
</dbReference>
<gene>
    <name evidence="1" type="ORF">HMPREF9723_00005</name>
</gene>